<dbReference type="PROSITE" id="PS50994">
    <property type="entry name" value="INTEGRASE"/>
    <property type="match status" value="1"/>
</dbReference>
<reference evidence="2 3" key="1">
    <citation type="journal article" date="2011" name="Stand. Genomic Sci.">
        <title>Complete genome sequence of Arthrobacter phenanthrenivorans type strain (Sphe3).</title>
        <authorList>
            <person name="Kallimanis A."/>
            <person name="Labutti K.M."/>
            <person name="Lapidus A."/>
            <person name="Clum A."/>
            <person name="Lykidis A."/>
            <person name="Mavromatis K."/>
            <person name="Pagani I."/>
            <person name="Liolios K."/>
            <person name="Ivanova N."/>
            <person name="Goodwin L."/>
            <person name="Pitluck S."/>
            <person name="Chen A."/>
            <person name="Palaniappan K."/>
            <person name="Markowitz V."/>
            <person name="Bristow J."/>
            <person name="Velentzas A.D."/>
            <person name="Perisynakis A."/>
            <person name="Ouzounis C.C."/>
            <person name="Kyrpides N.C."/>
            <person name="Koukkou A.I."/>
            <person name="Drainas C."/>
        </authorList>
    </citation>
    <scope>NUCLEOTIDE SEQUENCE [LARGE SCALE GENOMIC DNA]</scope>
    <source>
        <strain evidence="3">DSM 18606 / JCM 16027 / LMG 23796 / Sphe3</strain>
    </source>
</reference>
<dbReference type="KEGG" id="apn:Asphe3_22030"/>
<dbReference type="SUPFAM" id="SSF53098">
    <property type="entry name" value="Ribonuclease H-like"/>
    <property type="match status" value="1"/>
</dbReference>
<accession>F0M3R5</accession>
<evidence type="ECO:0000259" key="1">
    <source>
        <dbReference type="PROSITE" id="PS50994"/>
    </source>
</evidence>
<name>F0M3R5_PSEPM</name>
<dbReference type="InterPro" id="IPR036397">
    <property type="entry name" value="RNaseH_sf"/>
</dbReference>
<dbReference type="AlphaFoldDB" id="F0M3R5"/>
<evidence type="ECO:0000313" key="3">
    <source>
        <dbReference type="Proteomes" id="UP000008639"/>
    </source>
</evidence>
<dbReference type="GO" id="GO:0015074">
    <property type="term" value="P:DNA integration"/>
    <property type="evidence" value="ECO:0007669"/>
    <property type="project" value="InterPro"/>
</dbReference>
<dbReference type="InterPro" id="IPR012337">
    <property type="entry name" value="RNaseH-like_sf"/>
</dbReference>
<feature type="domain" description="Integrase catalytic" evidence="1">
    <location>
        <begin position="170"/>
        <end position="318"/>
    </location>
</feature>
<dbReference type="Gene3D" id="3.30.420.10">
    <property type="entry name" value="Ribonuclease H-like superfamily/Ribonuclease H"/>
    <property type="match status" value="1"/>
</dbReference>
<gene>
    <name evidence="2" type="ordered locus">Asphe3_22030</name>
</gene>
<proteinExistence type="predicted"/>
<dbReference type="STRING" id="930171.Asphe3_22030"/>
<dbReference type="EMBL" id="CP002379">
    <property type="protein sequence ID" value="ADX73350.1"/>
    <property type="molecule type" value="Genomic_DNA"/>
</dbReference>
<protein>
    <submittedName>
        <fullName evidence="2">Integrase family protein</fullName>
    </submittedName>
</protein>
<organism evidence="2 3">
    <name type="scientific">Pseudarthrobacter phenanthrenivorans (strain DSM 18606 / JCM 16027 / LMG 23796 / Sphe3)</name>
    <name type="common">Arthrobacter phenanthrenivorans</name>
    <dbReference type="NCBI Taxonomy" id="930171"/>
    <lineage>
        <taxon>Bacteria</taxon>
        <taxon>Bacillati</taxon>
        <taxon>Actinomycetota</taxon>
        <taxon>Actinomycetes</taxon>
        <taxon>Micrococcales</taxon>
        <taxon>Micrococcaceae</taxon>
        <taxon>Pseudarthrobacter</taxon>
    </lineage>
</organism>
<dbReference type="InterPro" id="IPR001584">
    <property type="entry name" value="Integrase_cat-core"/>
</dbReference>
<sequence length="318" mass="36621">MSMSARREITKKFAREYAKADRRGKSEILDSLVAATGWTRDHSRRAIRVALQRKGAAHEQQRRHRPRKFSYDALVVLQHVWRLVGQPSGKYLAAVMDDLLERLVRFRELGKVADRVTPLVLDELRQMSAATIDRYLKPHKDAAYPVALSGTKPSHILRSSIPLRTAMDDPITNPGFLELDTVAHCGHTMKGEFLWTLNATDPVIGWTMMRTVKNKAFTHVHTGLEWINKHAPIPIAGMDFDNGGEFLNWSVIAWADKRKIPLTRTRPYKHNDNAHIEQRNGDWVRKHAFRYRYESAAELTLLNELWDLVMARKNHLLP</sequence>
<dbReference type="GO" id="GO:0003676">
    <property type="term" value="F:nucleic acid binding"/>
    <property type="evidence" value="ECO:0007669"/>
    <property type="project" value="InterPro"/>
</dbReference>
<dbReference type="eggNOG" id="COG2801">
    <property type="taxonomic scope" value="Bacteria"/>
</dbReference>
<dbReference type="HOGENOM" id="CLU_029113_0_0_11"/>
<evidence type="ECO:0000313" key="2">
    <source>
        <dbReference type="EMBL" id="ADX73350.1"/>
    </source>
</evidence>
<dbReference type="Proteomes" id="UP000008639">
    <property type="component" value="Chromosome"/>
</dbReference>